<reference evidence="2" key="1">
    <citation type="journal article" date="2019" name="Int. J. Syst. Evol. Microbiol.">
        <title>The Global Catalogue of Microorganisms (GCM) 10K type strain sequencing project: providing services to taxonomists for standard genome sequencing and annotation.</title>
        <authorList>
            <consortium name="The Broad Institute Genomics Platform"/>
            <consortium name="The Broad Institute Genome Sequencing Center for Infectious Disease"/>
            <person name="Wu L."/>
            <person name="Ma J."/>
        </authorList>
    </citation>
    <scope>NUCLEOTIDE SEQUENCE [LARGE SCALE GENOMIC DNA]</scope>
    <source>
        <strain evidence="2">CGMCC 4.7277</strain>
    </source>
</reference>
<dbReference type="InterPro" id="IPR029033">
    <property type="entry name" value="His_PPase_superfam"/>
</dbReference>
<dbReference type="Pfam" id="PF00300">
    <property type="entry name" value="His_Phos_1"/>
    <property type="match status" value="1"/>
</dbReference>
<keyword evidence="2" id="KW-1185">Reference proteome</keyword>
<dbReference type="InterPro" id="IPR013078">
    <property type="entry name" value="His_Pase_superF_clade-1"/>
</dbReference>
<proteinExistence type="predicted"/>
<organism evidence="1 2">
    <name type="scientific">Polaromonas jejuensis</name>
    <dbReference type="NCBI Taxonomy" id="457502"/>
    <lineage>
        <taxon>Bacteria</taxon>
        <taxon>Pseudomonadati</taxon>
        <taxon>Pseudomonadota</taxon>
        <taxon>Betaproteobacteria</taxon>
        <taxon>Burkholderiales</taxon>
        <taxon>Comamonadaceae</taxon>
        <taxon>Polaromonas</taxon>
    </lineage>
</organism>
<dbReference type="PANTHER" id="PTHR47623:SF1">
    <property type="entry name" value="OS09G0287300 PROTEIN"/>
    <property type="match status" value="1"/>
</dbReference>
<accession>A0ABW0Q4P6</accession>
<dbReference type="SUPFAM" id="SSF53254">
    <property type="entry name" value="Phosphoglycerate mutase-like"/>
    <property type="match status" value="1"/>
</dbReference>
<evidence type="ECO:0000313" key="2">
    <source>
        <dbReference type="Proteomes" id="UP001596084"/>
    </source>
</evidence>
<dbReference type="CDD" id="cd07067">
    <property type="entry name" value="HP_PGM_like"/>
    <property type="match status" value="1"/>
</dbReference>
<dbReference type="Proteomes" id="UP001596084">
    <property type="component" value="Unassembled WGS sequence"/>
</dbReference>
<evidence type="ECO:0000313" key="1">
    <source>
        <dbReference type="EMBL" id="MFC5519643.1"/>
    </source>
</evidence>
<dbReference type="SMART" id="SM00855">
    <property type="entry name" value="PGAM"/>
    <property type="match status" value="1"/>
</dbReference>
<gene>
    <name evidence="1" type="ORF">ACFPP7_01760</name>
</gene>
<protein>
    <submittedName>
        <fullName evidence="1">SixA phosphatase family protein</fullName>
    </submittedName>
</protein>
<comment type="caution">
    <text evidence="1">The sequence shown here is derived from an EMBL/GenBank/DDBJ whole genome shotgun (WGS) entry which is preliminary data.</text>
</comment>
<dbReference type="Gene3D" id="3.40.50.1240">
    <property type="entry name" value="Phosphoglycerate mutase-like"/>
    <property type="match status" value="1"/>
</dbReference>
<dbReference type="PANTHER" id="PTHR47623">
    <property type="entry name" value="OS09G0287300 PROTEIN"/>
    <property type="match status" value="1"/>
</dbReference>
<dbReference type="EMBL" id="JBHSMX010000003">
    <property type="protein sequence ID" value="MFC5519643.1"/>
    <property type="molecule type" value="Genomic_DNA"/>
</dbReference>
<name>A0ABW0Q4P6_9BURK</name>
<sequence>MSDPHHLDAVQQAELAVMDSESQYDEHDEAIDIGYPGHIGCDMKTLFLIRHAKSSWDDAALPDRDRPLDDRGERDVAKMGKRLVERNVKADLIMSSPAKRALATAVVIAKMLDYKRKDIVVNHRLYAGQMDDLLDVIQELDHKLERVMLVGHNPELTELAQYLSTEITHMPTCAIAEFTFHAKSWSAIGKSKPDQVTLDHPKKSDP</sequence>